<evidence type="ECO:0000313" key="1">
    <source>
        <dbReference type="EMBL" id="GAV61092.1"/>
    </source>
</evidence>
<gene>
    <name evidence="1" type="ORF">CFOL_v3_04620</name>
</gene>
<dbReference type="InParanoid" id="A0A1Q3AZY1"/>
<name>A0A1Q3AZY1_CEPFO</name>
<dbReference type="GO" id="GO:0005634">
    <property type="term" value="C:nucleus"/>
    <property type="evidence" value="ECO:0007669"/>
    <property type="project" value="TreeGrafter"/>
</dbReference>
<dbReference type="OrthoDB" id="757982at2759"/>
<keyword evidence="2" id="KW-1185">Reference proteome</keyword>
<dbReference type="InterPro" id="IPR045261">
    <property type="entry name" value="MORC_ATPase"/>
</dbReference>
<organism evidence="1 2">
    <name type="scientific">Cephalotus follicularis</name>
    <name type="common">Albany pitcher plant</name>
    <dbReference type="NCBI Taxonomy" id="3775"/>
    <lineage>
        <taxon>Eukaryota</taxon>
        <taxon>Viridiplantae</taxon>
        <taxon>Streptophyta</taxon>
        <taxon>Embryophyta</taxon>
        <taxon>Tracheophyta</taxon>
        <taxon>Spermatophyta</taxon>
        <taxon>Magnoliopsida</taxon>
        <taxon>eudicotyledons</taxon>
        <taxon>Gunneridae</taxon>
        <taxon>Pentapetalae</taxon>
        <taxon>rosids</taxon>
        <taxon>fabids</taxon>
        <taxon>Oxalidales</taxon>
        <taxon>Cephalotaceae</taxon>
        <taxon>Cephalotus</taxon>
    </lineage>
</organism>
<sequence>MLVHGQSPVDVTSVSSTSSICQAPLRRQFWKYGTYDDGLGSKVPLQNGKNYLHVHPIFLHSNAISHQWAFGGTPS</sequence>
<protein>
    <submittedName>
        <fullName evidence="1">Uncharacterized protein</fullName>
    </submittedName>
</protein>
<dbReference type="STRING" id="3775.A0A1Q3AZY1"/>
<reference evidence="2" key="1">
    <citation type="submission" date="2016-04" db="EMBL/GenBank/DDBJ databases">
        <title>Cephalotus genome sequencing.</title>
        <authorList>
            <person name="Fukushima K."/>
            <person name="Hasebe M."/>
            <person name="Fang X."/>
        </authorList>
    </citation>
    <scope>NUCLEOTIDE SEQUENCE [LARGE SCALE GENOMIC DNA]</scope>
    <source>
        <strain evidence="2">cv. St1</strain>
    </source>
</reference>
<evidence type="ECO:0000313" key="2">
    <source>
        <dbReference type="Proteomes" id="UP000187406"/>
    </source>
</evidence>
<dbReference type="GO" id="GO:0016887">
    <property type="term" value="F:ATP hydrolysis activity"/>
    <property type="evidence" value="ECO:0007669"/>
    <property type="project" value="InterPro"/>
</dbReference>
<dbReference type="EMBL" id="BDDD01000184">
    <property type="protein sequence ID" value="GAV61092.1"/>
    <property type="molecule type" value="Genomic_DNA"/>
</dbReference>
<dbReference type="AlphaFoldDB" id="A0A1Q3AZY1"/>
<dbReference type="Proteomes" id="UP000187406">
    <property type="component" value="Unassembled WGS sequence"/>
</dbReference>
<comment type="caution">
    <text evidence="1">The sequence shown here is derived from an EMBL/GenBank/DDBJ whole genome shotgun (WGS) entry which is preliminary data.</text>
</comment>
<proteinExistence type="predicted"/>
<accession>A0A1Q3AZY1</accession>
<dbReference type="PANTHER" id="PTHR23336:SF44">
    <property type="entry name" value="PROTEIN MICRORCHIDIA 6"/>
    <property type="match status" value="1"/>
</dbReference>
<dbReference type="PANTHER" id="PTHR23336">
    <property type="entry name" value="ZINC FINGER CW-TYPE COILED-COIL DOMAIN PROTEIN 3"/>
    <property type="match status" value="1"/>
</dbReference>